<evidence type="ECO:0000313" key="3">
    <source>
        <dbReference type="EMBL" id="ACL25061.1"/>
    </source>
</evidence>
<evidence type="ECO:0000256" key="2">
    <source>
        <dbReference type="SAM" id="SignalP"/>
    </source>
</evidence>
<feature type="chain" id="PRO_5002872689" description="LPXTG-motif cell wall anchor domain protein" evidence="2">
    <location>
        <begin position="23"/>
        <end position="285"/>
    </location>
</feature>
<keyword evidence="1" id="KW-0472">Membrane</keyword>
<dbReference type="EMBL" id="CP001337">
    <property type="protein sequence ID" value="ACL25061.1"/>
    <property type="molecule type" value="Genomic_DNA"/>
</dbReference>
<keyword evidence="2" id="KW-0732">Signal</keyword>
<dbReference type="eggNOG" id="COG1657">
    <property type="taxonomic scope" value="Bacteria"/>
</dbReference>
<dbReference type="KEGG" id="cag:Cagg_2178"/>
<reference evidence="3" key="1">
    <citation type="submission" date="2008-12" db="EMBL/GenBank/DDBJ databases">
        <title>Complete sequence of Chloroflexus aggregans DSM 9485.</title>
        <authorList>
            <consortium name="US DOE Joint Genome Institute"/>
            <person name="Lucas S."/>
            <person name="Copeland A."/>
            <person name="Lapidus A."/>
            <person name="Glavina del Rio T."/>
            <person name="Dalin E."/>
            <person name="Tice H."/>
            <person name="Pitluck S."/>
            <person name="Foster B."/>
            <person name="Larimer F."/>
            <person name="Land M."/>
            <person name="Hauser L."/>
            <person name="Kyrpides N."/>
            <person name="Mikhailova N."/>
            <person name="Bryant D."/>
            <person name="Richardson P."/>
        </authorList>
    </citation>
    <scope>NUCLEOTIDE SEQUENCE</scope>
    <source>
        <strain evidence="3">DSM 9485</strain>
    </source>
</reference>
<dbReference type="STRING" id="326427.Cagg_2178"/>
<evidence type="ECO:0000313" key="4">
    <source>
        <dbReference type="Proteomes" id="UP000002508"/>
    </source>
</evidence>
<evidence type="ECO:0008006" key="5">
    <source>
        <dbReference type="Google" id="ProtNLM"/>
    </source>
</evidence>
<evidence type="ECO:0000256" key="1">
    <source>
        <dbReference type="SAM" id="Phobius"/>
    </source>
</evidence>
<feature type="transmembrane region" description="Helical" evidence="1">
    <location>
        <begin position="261"/>
        <end position="279"/>
    </location>
</feature>
<keyword evidence="1" id="KW-1133">Transmembrane helix</keyword>
<accession>B8GCL7</accession>
<name>B8GCL7_CHLAD</name>
<dbReference type="Proteomes" id="UP000002508">
    <property type="component" value="Chromosome"/>
</dbReference>
<proteinExistence type="predicted"/>
<protein>
    <recommendedName>
        <fullName evidence="5">LPXTG-motif cell wall anchor domain protein</fullName>
    </recommendedName>
</protein>
<dbReference type="AlphaFoldDB" id="B8GCL7"/>
<gene>
    <name evidence="3" type="ordered locus">Cagg_2178</name>
</gene>
<feature type="signal peptide" evidence="2">
    <location>
        <begin position="1"/>
        <end position="22"/>
    </location>
</feature>
<keyword evidence="4" id="KW-1185">Reference proteome</keyword>
<dbReference type="HOGENOM" id="CLU_1014496_0_0_0"/>
<dbReference type="RefSeq" id="WP_015940919.1">
    <property type="nucleotide sequence ID" value="NC_011831.1"/>
</dbReference>
<organism evidence="3 4">
    <name type="scientific">Chloroflexus aggregans (strain MD-66 / DSM 9485)</name>
    <dbReference type="NCBI Taxonomy" id="326427"/>
    <lineage>
        <taxon>Bacteria</taxon>
        <taxon>Bacillati</taxon>
        <taxon>Chloroflexota</taxon>
        <taxon>Chloroflexia</taxon>
        <taxon>Chloroflexales</taxon>
        <taxon>Chloroflexineae</taxon>
        <taxon>Chloroflexaceae</taxon>
        <taxon>Chloroflexus</taxon>
    </lineage>
</organism>
<dbReference type="OrthoDB" id="166731at2"/>
<sequence>MRSLRFLLILFAVTLLSGVATAQPAVNRAGVVVRFGNGEVFTTCVTFGEPSISGLELLERSGLPVISQQSSIGAAVCKIGYEGCDYPATSCFCAREQGRVVYWAFYLRDQSGWRYSNLGASNVQVSDGDLHGWAWGPGDASGGAVPPDVTFADVCLRETVAEPTTTPTATSEPTATAIVMPTQTPPRPTTAPAMPTFTPVPSATATASAMPTFTPVPSATATAPAMPTSTPVPSPSATATVLPAGGVSQVTSPTSGDSSQWWGFIALVALLLGAIVVTLRRRGAT</sequence>
<keyword evidence="1" id="KW-0812">Transmembrane</keyword>